<proteinExistence type="predicted"/>
<dbReference type="Proteomes" id="UP000460298">
    <property type="component" value="Unassembled WGS sequence"/>
</dbReference>
<evidence type="ECO:0000313" key="2">
    <source>
        <dbReference type="Proteomes" id="UP000460298"/>
    </source>
</evidence>
<accession>A0A833M3U7</accession>
<sequence length="115" mass="12813">MMLFLTIVGIGLALVIFLNGLQAADKTRRPSKSDEPRDRPVLDAKKVLKMPPGELRPRICPVCGTMLGPKDYLIAALEPEPKTERKRQAHIYGCPFCFESGGVNTTRRQLSHIEP</sequence>
<protein>
    <submittedName>
        <fullName evidence="1">Uncharacterized protein</fullName>
    </submittedName>
</protein>
<name>A0A833M3U7_9LEPT</name>
<dbReference type="EMBL" id="WBUI01000001">
    <property type="protein sequence ID" value="KAB2935361.1"/>
    <property type="molecule type" value="Genomic_DNA"/>
</dbReference>
<organism evidence="1 2">
    <name type="scientific">Leptonema illini</name>
    <dbReference type="NCBI Taxonomy" id="183"/>
    <lineage>
        <taxon>Bacteria</taxon>
        <taxon>Pseudomonadati</taxon>
        <taxon>Spirochaetota</taxon>
        <taxon>Spirochaetia</taxon>
        <taxon>Leptospirales</taxon>
        <taxon>Leptospiraceae</taxon>
        <taxon>Leptonema</taxon>
    </lineage>
</organism>
<reference evidence="1 2" key="1">
    <citation type="submission" date="2019-10" db="EMBL/GenBank/DDBJ databases">
        <title>Extracellular Electron Transfer in a Candidatus Methanoperedens spp. Enrichment Culture.</title>
        <authorList>
            <person name="Berger S."/>
            <person name="Rangel Shaw D."/>
            <person name="Berben T."/>
            <person name="In 'T Zandt M."/>
            <person name="Frank J."/>
            <person name="Reimann J."/>
            <person name="Jetten M.S.M."/>
            <person name="Welte C.U."/>
        </authorList>
    </citation>
    <scope>NUCLEOTIDE SEQUENCE [LARGE SCALE GENOMIC DNA]</scope>
    <source>
        <strain evidence="1">SB12</strain>
    </source>
</reference>
<comment type="caution">
    <text evidence="1">The sequence shown here is derived from an EMBL/GenBank/DDBJ whole genome shotgun (WGS) entry which is preliminary data.</text>
</comment>
<gene>
    <name evidence="1" type="ORF">F9K24_01130</name>
</gene>
<evidence type="ECO:0000313" key="1">
    <source>
        <dbReference type="EMBL" id="KAB2935361.1"/>
    </source>
</evidence>
<dbReference type="AlphaFoldDB" id="A0A833M3U7"/>